<evidence type="ECO:0000313" key="1">
    <source>
        <dbReference type="EMBL" id="GMF22956.1"/>
    </source>
</evidence>
<name>A0A9W6U095_9STRA</name>
<accession>A0A9W6U095</accession>
<evidence type="ECO:0000313" key="2">
    <source>
        <dbReference type="Proteomes" id="UP001165083"/>
    </source>
</evidence>
<reference evidence="1" key="1">
    <citation type="submission" date="2023-04" db="EMBL/GenBank/DDBJ databases">
        <title>Phytophthora lilii NBRC 32176.</title>
        <authorList>
            <person name="Ichikawa N."/>
            <person name="Sato H."/>
            <person name="Tonouchi N."/>
        </authorList>
    </citation>
    <scope>NUCLEOTIDE SEQUENCE</scope>
    <source>
        <strain evidence="1">NBRC 32176</strain>
    </source>
</reference>
<proteinExistence type="predicted"/>
<gene>
    <name evidence="1" type="ORF">Plil01_000922000</name>
</gene>
<comment type="caution">
    <text evidence="1">The sequence shown here is derived from an EMBL/GenBank/DDBJ whole genome shotgun (WGS) entry which is preliminary data.</text>
</comment>
<organism evidence="1 2">
    <name type="scientific">Phytophthora lilii</name>
    <dbReference type="NCBI Taxonomy" id="2077276"/>
    <lineage>
        <taxon>Eukaryota</taxon>
        <taxon>Sar</taxon>
        <taxon>Stramenopiles</taxon>
        <taxon>Oomycota</taxon>
        <taxon>Peronosporomycetes</taxon>
        <taxon>Peronosporales</taxon>
        <taxon>Peronosporaceae</taxon>
        <taxon>Phytophthora</taxon>
    </lineage>
</organism>
<keyword evidence="2" id="KW-1185">Reference proteome</keyword>
<dbReference type="AlphaFoldDB" id="A0A9W6U095"/>
<sequence>MNPSVCESLANLHGSMLACKVAKQSISTVENFKEQENKHKLSIINLRMRSQGTRMPFGDSQARRHVCGAYPFPGCTHYSIYHDRKASPKKNAKPAVVTRKSKKHTPTIVLRESVVQGPGVNMARNGAVPLALSPYERMKHRLALRAQGTDTIVSSVEGM</sequence>
<dbReference type="EMBL" id="BSXW01000456">
    <property type="protein sequence ID" value="GMF22956.1"/>
    <property type="molecule type" value="Genomic_DNA"/>
</dbReference>
<protein>
    <submittedName>
        <fullName evidence="1">Unnamed protein product</fullName>
    </submittedName>
</protein>
<dbReference type="Proteomes" id="UP001165083">
    <property type="component" value="Unassembled WGS sequence"/>
</dbReference>